<dbReference type="Pfam" id="PF09588">
    <property type="entry name" value="YqaJ"/>
    <property type="match status" value="1"/>
</dbReference>
<evidence type="ECO:0000313" key="4">
    <source>
        <dbReference type="Proteomes" id="UP000825935"/>
    </source>
</evidence>
<dbReference type="SUPFAM" id="SSF52980">
    <property type="entry name" value="Restriction endonuclease-like"/>
    <property type="match status" value="1"/>
</dbReference>
<dbReference type="InterPro" id="IPR011604">
    <property type="entry name" value="PDDEXK-like_dom_sf"/>
</dbReference>
<dbReference type="InterPro" id="IPR011335">
    <property type="entry name" value="Restrct_endonuc-II-like"/>
</dbReference>
<dbReference type="PANTHER" id="PTHR46609">
    <property type="entry name" value="EXONUCLEASE, PHAGE-TYPE/RECB, C-TERMINAL DOMAIN-CONTAINING PROTEIN"/>
    <property type="match status" value="1"/>
</dbReference>
<evidence type="ECO:0000259" key="2">
    <source>
        <dbReference type="Pfam" id="PF09588"/>
    </source>
</evidence>
<accession>A0A8T2T4S1</accession>
<proteinExistence type="predicted"/>
<dbReference type="AlphaFoldDB" id="A0A8T2T4S1"/>
<dbReference type="GO" id="GO:0006281">
    <property type="term" value="P:DNA repair"/>
    <property type="evidence" value="ECO:0007669"/>
    <property type="project" value="UniProtKB-ARBA"/>
</dbReference>
<dbReference type="InterPro" id="IPR051703">
    <property type="entry name" value="NF-kappa-B_Signaling_Reg"/>
</dbReference>
<name>A0A8T2T4S1_CERRI</name>
<evidence type="ECO:0000313" key="3">
    <source>
        <dbReference type="EMBL" id="KAH7404197.1"/>
    </source>
</evidence>
<dbReference type="EMBL" id="CM035420">
    <property type="protein sequence ID" value="KAH7404196.1"/>
    <property type="molecule type" value="Genomic_DNA"/>
</dbReference>
<dbReference type="InterPro" id="IPR019080">
    <property type="entry name" value="YqaJ_viral_recombinase"/>
</dbReference>
<dbReference type="CDD" id="cd22343">
    <property type="entry name" value="PDDEXK_lambda_exonuclease-like"/>
    <property type="match status" value="1"/>
</dbReference>
<reference evidence="3" key="1">
    <citation type="submission" date="2021-08" db="EMBL/GenBank/DDBJ databases">
        <title>WGS assembly of Ceratopteris richardii.</title>
        <authorList>
            <person name="Marchant D.B."/>
            <person name="Chen G."/>
            <person name="Jenkins J."/>
            <person name="Shu S."/>
            <person name="Leebens-Mack J."/>
            <person name="Grimwood J."/>
            <person name="Schmutz J."/>
            <person name="Soltis P."/>
            <person name="Soltis D."/>
            <person name="Chen Z.-H."/>
        </authorList>
    </citation>
    <scope>NUCLEOTIDE SEQUENCE</scope>
    <source>
        <strain evidence="3">Whitten #5841</strain>
        <tissue evidence="3">Leaf</tissue>
    </source>
</reference>
<protein>
    <recommendedName>
        <fullName evidence="2">YqaJ viral recombinase domain-containing protein</fullName>
    </recommendedName>
</protein>
<dbReference type="EMBL" id="CM035420">
    <property type="protein sequence ID" value="KAH7404197.1"/>
    <property type="molecule type" value="Genomic_DNA"/>
</dbReference>
<comment type="caution">
    <text evidence="3">The sequence shown here is derived from an EMBL/GenBank/DDBJ whole genome shotgun (WGS) entry which is preliminary data.</text>
</comment>
<dbReference type="OrthoDB" id="421276at2759"/>
<feature type="region of interest" description="Disordered" evidence="1">
    <location>
        <begin position="14"/>
        <end position="77"/>
    </location>
</feature>
<dbReference type="PANTHER" id="PTHR46609:SF4">
    <property type="entry name" value="RESTRICTION ENDONUCLEASE, TYPE II-LIKE SUPERFAMILY PROTEIN"/>
    <property type="match status" value="1"/>
</dbReference>
<dbReference type="Proteomes" id="UP000825935">
    <property type="component" value="Chromosome 15"/>
</dbReference>
<keyword evidence="4" id="KW-1185">Reference proteome</keyword>
<sequence>MRTFLRGVRTIPEATSRKQLPGEDGLCKFFSTHSNGEPPVPPSEDVASTPAHEEDARSPVRNASSMHADGHPRDQSGMDVASIDAEESHMVPLSGSIDATSGSTDLGKLEQQVREWGELRKARLTASVFGFAIGFWEGRRVQLWKEKIGLLEPFSGNLATNWGTMKEATAIKRYVQLTHNKVTHQLFRSYPLGTPLPDWLGCSPDGLVNSKTPLLLDNGGILEVKCPFNGGQPELGVPWPYVPYHYMPQAQGLMEIFDRNWMDFYVWTMNGSSIYRIDRNPDLWELMLTALNDFWWGHVVPARRLLSKDVNADVRRFKPGPHHALYLTIANRCKRIADRAPLLLNDQKPRQVR</sequence>
<organism evidence="3 4">
    <name type="scientific">Ceratopteris richardii</name>
    <name type="common">Triangle waterfern</name>
    <dbReference type="NCBI Taxonomy" id="49495"/>
    <lineage>
        <taxon>Eukaryota</taxon>
        <taxon>Viridiplantae</taxon>
        <taxon>Streptophyta</taxon>
        <taxon>Embryophyta</taxon>
        <taxon>Tracheophyta</taxon>
        <taxon>Polypodiopsida</taxon>
        <taxon>Polypodiidae</taxon>
        <taxon>Polypodiales</taxon>
        <taxon>Pteridineae</taxon>
        <taxon>Pteridaceae</taxon>
        <taxon>Parkerioideae</taxon>
        <taxon>Ceratopteris</taxon>
    </lineage>
</organism>
<evidence type="ECO:0000256" key="1">
    <source>
        <dbReference type="SAM" id="MobiDB-lite"/>
    </source>
</evidence>
<feature type="domain" description="YqaJ viral recombinase" evidence="2">
    <location>
        <begin position="115"/>
        <end position="255"/>
    </location>
</feature>
<gene>
    <name evidence="3" type="ORF">KP509_15G014800</name>
</gene>
<dbReference type="Gene3D" id="3.90.320.10">
    <property type="match status" value="1"/>
</dbReference>